<protein>
    <recommendedName>
        <fullName evidence="2">C2H2-type domain-containing protein</fullName>
    </recommendedName>
</protein>
<evidence type="ECO:0000256" key="1">
    <source>
        <dbReference type="PROSITE-ProRule" id="PRU00042"/>
    </source>
</evidence>
<sequence>MFLKIFLDSGPRQQFFNCNHADCGATFKREWRLKEHETVHTGAQPFQCEVNSGVNFSLRFISCTTAIFNDKYFKCNFPNCLLTFKKRRVYKLHLKEHGIATAFICSKRGCGVRFDTHVARKAHEKKHAGFCHTRNPVVTFASLLSLQPHSPVKLCQKVFKHVDSLRRHKWTHTLQKPVLLCPSSGCKAYVSTTFNLQHHIHKAHLQLLKYHCYFPDCHRTFAMRESLSRHLAHHDPDANPEKQKRKRPKKYWQKRLEGHQLPLVEDDLRHLFALRMRVSRRTKVEVNLSGPSRTLWNRR</sequence>
<dbReference type="InterPro" id="IPR013087">
    <property type="entry name" value="Znf_C2H2_type"/>
</dbReference>
<feature type="domain" description="C2H2-type" evidence="2">
    <location>
        <begin position="210"/>
        <end position="239"/>
    </location>
</feature>
<name>A0A8C8GW33_ONCTS</name>
<evidence type="ECO:0000313" key="3">
    <source>
        <dbReference type="Ensembl" id="ENSOTSP00005055320.2"/>
    </source>
</evidence>
<dbReference type="PROSITE" id="PS00028">
    <property type="entry name" value="ZINC_FINGER_C2H2_1"/>
    <property type="match status" value="3"/>
</dbReference>
<dbReference type="PROSITE" id="PS50157">
    <property type="entry name" value="ZINC_FINGER_C2H2_2"/>
    <property type="match status" value="3"/>
</dbReference>
<dbReference type="Ensembl" id="ENSOTST00005060269.2">
    <property type="protein sequence ID" value="ENSOTSP00005055320.2"/>
    <property type="gene ID" value="ENSOTSG00005026795.2"/>
</dbReference>
<dbReference type="PANTHER" id="PTHR46179:SF28">
    <property type="entry name" value="SI:DKEY-208K4.2 PROTEIN"/>
    <property type="match status" value="1"/>
</dbReference>
<dbReference type="SUPFAM" id="SSF57667">
    <property type="entry name" value="beta-beta-alpha zinc fingers"/>
    <property type="match status" value="1"/>
</dbReference>
<dbReference type="Gene3D" id="3.30.160.60">
    <property type="entry name" value="Classic Zinc Finger"/>
    <property type="match status" value="2"/>
</dbReference>
<dbReference type="InterPro" id="IPR051061">
    <property type="entry name" value="Zinc_finger_trans_reg"/>
</dbReference>
<dbReference type="GO" id="GO:0005634">
    <property type="term" value="C:nucleus"/>
    <property type="evidence" value="ECO:0007669"/>
    <property type="project" value="TreeGrafter"/>
</dbReference>
<organism evidence="3 4">
    <name type="scientific">Oncorhynchus tshawytscha</name>
    <name type="common">Chinook salmon</name>
    <name type="synonym">Salmo tshawytscha</name>
    <dbReference type="NCBI Taxonomy" id="74940"/>
    <lineage>
        <taxon>Eukaryota</taxon>
        <taxon>Metazoa</taxon>
        <taxon>Chordata</taxon>
        <taxon>Craniata</taxon>
        <taxon>Vertebrata</taxon>
        <taxon>Euteleostomi</taxon>
        <taxon>Actinopterygii</taxon>
        <taxon>Neopterygii</taxon>
        <taxon>Teleostei</taxon>
        <taxon>Protacanthopterygii</taxon>
        <taxon>Salmoniformes</taxon>
        <taxon>Salmonidae</taxon>
        <taxon>Salmoninae</taxon>
        <taxon>Oncorhynchus</taxon>
    </lineage>
</organism>
<keyword evidence="1" id="KW-0863">Zinc-finger</keyword>
<dbReference type="AlphaFoldDB" id="A0A8C8GW33"/>
<dbReference type="GeneTree" id="ENSGT00940000165750"/>
<dbReference type="Proteomes" id="UP000694402">
    <property type="component" value="Unassembled WGS sequence"/>
</dbReference>
<dbReference type="InterPro" id="IPR036236">
    <property type="entry name" value="Znf_C2H2_sf"/>
</dbReference>
<reference evidence="3" key="2">
    <citation type="submission" date="2025-09" db="UniProtKB">
        <authorList>
            <consortium name="Ensembl"/>
        </authorList>
    </citation>
    <scope>IDENTIFICATION</scope>
</reference>
<accession>A0A8C8GW33</accession>
<keyword evidence="4" id="KW-1185">Reference proteome</keyword>
<feature type="domain" description="C2H2-type" evidence="2">
    <location>
        <begin position="16"/>
        <end position="45"/>
    </location>
</feature>
<proteinExistence type="predicted"/>
<dbReference type="GO" id="GO:0008270">
    <property type="term" value="F:zinc ion binding"/>
    <property type="evidence" value="ECO:0007669"/>
    <property type="project" value="UniProtKB-KW"/>
</dbReference>
<dbReference type="SMART" id="SM00355">
    <property type="entry name" value="ZnF_C2H2"/>
    <property type="match status" value="6"/>
</dbReference>
<dbReference type="PANTHER" id="PTHR46179">
    <property type="entry name" value="ZINC FINGER PROTEIN"/>
    <property type="match status" value="1"/>
</dbReference>
<evidence type="ECO:0000313" key="4">
    <source>
        <dbReference type="Proteomes" id="UP000694402"/>
    </source>
</evidence>
<feature type="domain" description="C2H2-type" evidence="2">
    <location>
        <begin position="150"/>
        <end position="177"/>
    </location>
</feature>
<keyword evidence="1" id="KW-0862">Zinc</keyword>
<evidence type="ECO:0000259" key="2">
    <source>
        <dbReference type="PROSITE" id="PS50157"/>
    </source>
</evidence>
<reference evidence="3" key="1">
    <citation type="submission" date="2025-08" db="UniProtKB">
        <authorList>
            <consortium name="Ensembl"/>
        </authorList>
    </citation>
    <scope>IDENTIFICATION</scope>
</reference>
<keyword evidence="1" id="KW-0479">Metal-binding</keyword>